<dbReference type="InterPro" id="IPR012338">
    <property type="entry name" value="Beta-lactam/transpept-like"/>
</dbReference>
<keyword evidence="3" id="KW-0378">Hydrolase</keyword>
<evidence type="ECO:0000256" key="1">
    <source>
        <dbReference type="SAM" id="SignalP"/>
    </source>
</evidence>
<reference evidence="3 4" key="1">
    <citation type="journal article" date="2019" name="Nat. Microbiol.">
        <title>Mediterranean grassland soil C-N compound turnover is dependent on rainfall and depth, and is mediated by genomically divergent microorganisms.</title>
        <authorList>
            <person name="Diamond S."/>
            <person name="Andeer P.F."/>
            <person name="Li Z."/>
            <person name="Crits-Christoph A."/>
            <person name="Burstein D."/>
            <person name="Anantharaman K."/>
            <person name="Lane K.R."/>
            <person name="Thomas B.C."/>
            <person name="Pan C."/>
            <person name="Northen T.R."/>
            <person name="Banfield J.F."/>
        </authorList>
    </citation>
    <scope>NUCLEOTIDE SEQUENCE [LARGE SCALE GENOMIC DNA]</scope>
    <source>
        <strain evidence="3">WS_11</strain>
    </source>
</reference>
<dbReference type="Proteomes" id="UP000319771">
    <property type="component" value="Unassembled WGS sequence"/>
</dbReference>
<dbReference type="GO" id="GO:0016787">
    <property type="term" value="F:hydrolase activity"/>
    <property type="evidence" value="ECO:0007669"/>
    <property type="project" value="UniProtKB-KW"/>
</dbReference>
<feature type="domain" description="Beta-lactamase-related" evidence="2">
    <location>
        <begin position="71"/>
        <end position="334"/>
    </location>
</feature>
<dbReference type="PANTHER" id="PTHR43283:SF7">
    <property type="entry name" value="BETA-LACTAMASE-RELATED DOMAIN-CONTAINING PROTEIN"/>
    <property type="match status" value="1"/>
</dbReference>
<comment type="caution">
    <text evidence="3">The sequence shown here is derived from an EMBL/GenBank/DDBJ whole genome shotgun (WGS) entry which is preliminary data.</text>
</comment>
<sequence>MRHARRIAVVGAFALAGLAGASRPLPGAVAQEGHWPTHGWRRSSPEAQGMDSRVLSEAFDLIRQRKIAIHSLTIVRNGYLVLDAYFWPFQDDLRHDVASVTKSVTSTLVGVAIGRHDLSGVTQPVLGLFGGRTVANRDAWKQGLTIEHLLTMTSGLDCHREHGEITLSQMMGSPDWIQFMLDLPMVAEPGSRFEYCSGGMHLLSGVITQATGMDALDFARRELLGPLGIARADWPADRQGITHGWGDLHLQPRDMAKIGYLWLNGGRWEGRQLVPADWMRAAVQVHSHPGFSPGQEYGYGLWIYPDRTPPEFEGLGRGGQRISVVPAKNLVVIFTGGAFEPGDIGSFIGRAIKSDQRLPEDPTGSARLAAALHKATRPPAAQPVAPAPALAGLISGRSYALDANSLDLESFVLTFPGGAEARLQLELGDRRDALRPVGLDGVPRVSSNGRFGLPVAVSGAWESDSTFALDYDEVGNINRYRFRMTFVDDTVTVEFAEKSHALGEARLRGRAR</sequence>
<gene>
    <name evidence="3" type="ORF">E6K81_15055</name>
</gene>
<dbReference type="SUPFAM" id="SSF56601">
    <property type="entry name" value="beta-lactamase/transpeptidase-like"/>
    <property type="match status" value="1"/>
</dbReference>
<dbReference type="InterPro" id="IPR050789">
    <property type="entry name" value="Diverse_Enzym_Activities"/>
</dbReference>
<feature type="chain" id="PRO_5021842095" evidence="1">
    <location>
        <begin position="22"/>
        <end position="512"/>
    </location>
</feature>
<dbReference type="Pfam" id="PF00144">
    <property type="entry name" value="Beta-lactamase"/>
    <property type="match status" value="1"/>
</dbReference>
<evidence type="ECO:0000313" key="3">
    <source>
        <dbReference type="EMBL" id="TMQ69397.1"/>
    </source>
</evidence>
<dbReference type="PANTHER" id="PTHR43283">
    <property type="entry name" value="BETA-LACTAMASE-RELATED"/>
    <property type="match status" value="1"/>
</dbReference>
<evidence type="ECO:0000259" key="2">
    <source>
        <dbReference type="Pfam" id="PF00144"/>
    </source>
</evidence>
<dbReference type="EMBL" id="VBPB01000314">
    <property type="protein sequence ID" value="TMQ69397.1"/>
    <property type="molecule type" value="Genomic_DNA"/>
</dbReference>
<dbReference type="AlphaFoldDB" id="A0A538U0H7"/>
<dbReference type="InterPro" id="IPR001466">
    <property type="entry name" value="Beta-lactam-related"/>
</dbReference>
<feature type="signal peptide" evidence="1">
    <location>
        <begin position="1"/>
        <end position="21"/>
    </location>
</feature>
<evidence type="ECO:0000313" key="4">
    <source>
        <dbReference type="Proteomes" id="UP000319771"/>
    </source>
</evidence>
<accession>A0A538U0H7</accession>
<protein>
    <submittedName>
        <fullName evidence="3">Serine hydrolase</fullName>
    </submittedName>
</protein>
<proteinExistence type="predicted"/>
<keyword evidence="1" id="KW-0732">Signal</keyword>
<organism evidence="3 4">
    <name type="scientific">Eiseniibacteriota bacterium</name>
    <dbReference type="NCBI Taxonomy" id="2212470"/>
    <lineage>
        <taxon>Bacteria</taxon>
        <taxon>Candidatus Eiseniibacteriota</taxon>
    </lineage>
</organism>
<dbReference type="Gene3D" id="3.40.710.10">
    <property type="entry name" value="DD-peptidase/beta-lactamase superfamily"/>
    <property type="match status" value="1"/>
</dbReference>
<name>A0A538U0H7_UNCEI</name>